<feature type="compositionally biased region" description="Low complexity" evidence="3">
    <location>
        <begin position="665"/>
        <end position="677"/>
    </location>
</feature>
<feature type="transmembrane region" description="Helical" evidence="4">
    <location>
        <begin position="47"/>
        <end position="68"/>
    </location>
</feature>
<dbReference type="PROSITE" id="PS51194">
    <property type="entry name" value="HELICASE_CTER"/>
    <property type="match status" value="1"/>
</dbReference>
<dbReference type="STRING" id="2903.R1EPE7"/>
<sequence length="972" mass="102512">MQSAAGPPGGSNPKRATGRSHRSAGGASPAALDRSPRDVARPAHAHVLASTAAFGGAICAFIALWILLAPIGLFPTVGGTHSVHFESDSLFGRHALRQKARLQRGTTIVLRCCSLTFPTALALAHFGLPLLAFGELFSALLPRQFAGTVELEYPLLDASAVKLDLIAGANRTDHSPTSSQETTPLGGGLVGLCEVRPSRSHELYKFIDSERIFYPSDDSLLPGPGPTGTEGSRAPGRGGAVLASPVPNNSDMDIFVGGTPANETITSLFSRDASSAGGLWDLSDPLGLVMAKLPGDLLLAGLMAAYTKNGIFASLFILHSVSAAPKPWYYALYVPGSGWGVFSTWDLCAAHGAVGGSRARHKKYRDIQEALAHINVHYPIPTSTQILLDFWYPFEGEATPAHPGVLLQPVVLSPGTVTTYAQPGNGNGAAASSSAASSSTATGNGATASSSAASPSTSPGDGASIEELDPSTSSPIDRPPRRKRRGKARTTFGGAGDPKGSSKVLKTHHDDTSDPLSYADATAGKKRDKKRAASTALDKAAEEEALAKKHNASSALDEATTDDEALAAGQRLADAEREGTGDDHEPAIAPADDGADADPADAEHVDTTTDESTSEGDVDIDEGPISQRLKRRDGSKPPPPYSGHDDDEEPSDEDVGGESEEGNVAEQAGGSQAASSSNTNPPRQTFSCSICARDFKTAKSLCTHFKTHNYTPVDLASSGLTKCECCAQICCLIPNKLPDGSGGNGTSMFFNHLLLRTGCSELQSLRSKAEARPSLAMEVKIWPRAPGNRLLLSGKLQVAARLLEGILEMNERAVVASFEQAPLELLRAWLRHKYGTHAVVVINGSIKAARRDRLCSLLNDLSSSCRVALLSTSLAAGLTLVGANHLLLLSPQWNPMEDKQVLGRIHRPGQTRPCFHYRLAASGTVEESVLLRQFGKLDVLRMLQEGRAPARLPADLSWARGRRARAEATRCP</sequence>
<dbReference type="Proteomes" id="UP000013827">
    <property type="component" value="Unassembled WGS sequence"/>
</dbReference>
<feature type="region of interest" description="Disordered" evidence="3">
    <location>
        <begin position="218"/>
        <end position="241"/>
    </location>
</feature>
<feature type="compositionally biased region" description="Basic and acidic residues" evidence="3">
    <location>
        <begin position="573"/>
        <end position="586"/>
    </location>
</feature>
<feature type="region of interest" description="Disordered" evidence="3">
    <location>
        <begin position="1"/>
        <end position="36"/>
    </location>
</feature>
<dbReference type="Gene3D" id="3.40.50.300">
    <property type="entry name" value="P-loop containing nucleotide triphosphate hydrolases"/>
    <property type="match status" value="1"/>
</dbReference>
<protein>
    <recommendedName>
        <fullName evidence="9">C2H2-type domain-containing protein</fullName>
    </recommendedName>
</protein>
<dbReference type="InterPro" id="IPR001650">
    <property type="entry name" value="Helicase_C-like"/>
</dbReference>
<dbReference type="PROSITE" id="PS00028">
    <property type="entry name" value="ZINC_FINGER_C2H2_1"/>
    <property type="match status" value="1"/>
</dbReference>
<dbReference type="InterPro" id="IPR027417">
    <property type="entry name" value="P-loop_NTPase"/>
</dbReference>
<evidence type="ECO:0000313" key="8">
    <source>
        <dbReference type="Proteomes" id="UP000013827"/>
    </source>
</evidence>
<dbReference type="PANTHER" id="PTHR45629">
    <property type="entry name" value="SNF2/RAD54 FAMILY MEMBER"/>
    <property type="match status" value="1"/>
</dbReference>
<dbReference type="PROSITE" id="PS50157">
    <property type="entry name" value="ZINC_FINGER_C2H2_2"/>
    <property type="match status" value="1"/>
</dbReference>
<keyword evidence="2" id="KW-0479">Metal-binding</keyword>
<feature type="region of interest" description="Disordered" evidence="3">
    <location>
        <begin position="423"/>
        <end position="682"/>
    </location>
</feature>
<keyword evidence="8" id="KW-1185">Reference proteome</keyword>
<dbReference type="InterPro" id="IPR013087">
    <property type="entry name" value="Znf_C2H2_type"/>
</dbReference>
<dbReference type="HOGENOM" id="CLU_305333_0_0_1"/>
<reference evidence="8" key="1">
    <citation type="journal article" date="2013" name="Nature">
        <title>Pan genome of the phytoplankton Emiliania underpins its global distribution.</title>
        <authorList>
            <person name="Read B.A."/>
            <person name="Kegel J."/>
            <person name="Klute M.J."/>
            <person name="Kuo A."/>
            <person name="Lefebvre S.C."/>
            <person name="Maumus F."/>
            <person name="Mayer C."/>
            <person name="Miller J."/>
            <person name="Monier A."/>
            <person name="Salamov A."/>
            <person name="Young J."/>
            <person name="Aguilar M."/>
            <person name="Claverie J.M."/>
            <person name="Frickenhaus S."/>
            <person name="Gonzalez K."/>
            <person name="Herman E.K."/>
            <person name="Lin Y.C."/>
            <person name="Napier J."/>
            <person name="Ogata H."/>
            <person name="Sarno A.F."/>
            <person name="Shmutz J."/>
            <person name="Schroeder D."/>
            <person name="de Vargas C."/>
            <person name="Verret F."/>
            <person name="von Dassow P."/>
            <person name="Valentin K."/>
            <person name="Van de Peer Y."/>
            <person name="Wheeler G."/>
            <person name="Dacks J.B."/>
            <person name="Delwiche C.F."/>
            <person name="Dyhrman S.T."/>
            <person name="Glockner G."/>
            <person name="John U."/>
            <person name="Richards T."/>
            <person name="Worden A.Z."/>
            <person name="Zhang X."/>
            <person name="Grigoriev I.V."/>
            <person name="Allen A.E."/>
            <person name="Bidle K."/>
            <person name="Borodovsky M."/>
            <person name="Bowler C."/>
            <person name="Brownlee C."/>
            <person name="Cock J.M."/>
            <person name="Elias M."/>
            <person name="Gladyshev V.N."/>
            <person name="Groth M."/>
            <person name="Guda C."/>
            <person name="Hadaegh A."/>
            <person name="Iglesias-Rodriguez M.D."/>
            <person name="Jenkins J."/>
            <person name="Jones B.M."/>
            <person name="Lawson T."/>
            <person name="Leese F."/>
            <person name="Lindquist E."/>
            <person name="Lobanov A."/>
            <person name="Lomsadze A."/>
            <person name="Malik S.B."/>
            <person name="Marsh M.E."/>
            <person name="Mackinder L."/>
            <person name="Mock T."/>
            <person name="Mueller-Roeber B."/>
            <person name="Pagarete A."/>
            <person name="Parker M."/>
            <person name="Probert I."/>
            <person name="Quesneville H."/>
            <person name="Raines C."/>
            <person name="Rensing S.A."/>
            <person name="Riano-Pachon D.M."/>
            <person name="Richier S."/>
            <person name="Rokitta S."/>
            <person name="Shiraiwa Y."/>
            <person name="Soanes D.M."/>
            <person name="van der Giezen M."/>
            <person name="Wahlund T.M."/>
            <person name="Williams B."/>
            <person name="Wilson W."/>
            <person name="Wolfe G."/>
            <person name="Wurch L.L."/>
        </authorList>
    </citation>
    <scope>NUCLEOTIDE SEQUENCE</scope>
</reference>
<feature type="domain" description="C2H2-type" evidence="5">
    <location>
        <begin position="686"/>
        <end position="708"/>
    </location>
</feature>
<dbReference type="KEGG" id="ehx:EMIHUDRAFT_238264"/>
<dbReference type="RefSeq" id="XP_005777285.1">
    <property type="nucleotide sequence ID" value="XM_005777228.1"/>
</dbReference>
<feature type="domain" description="Helicase C-terminal" evidence="6">
    <location>
        <begin position="801"/>
        <end position="957"/>
    </location>
</feature>
<evidence type="ECO:0000256" key="4">
    <source>
        <dbReference type="SAM" id="Phobius"/>
    </source>
</evidence>
<feature type="compositionally biased region" description="Acidic residues" evidence="3">
    <location>
        <begin position="608"/>
        <end position="622"/>
    </location>
</feature>
<keyword evidence="4" id="KW-0472">Membrane</keyword>
<accession>A0A0D3JMX1</accession>
<evidence type="ECO:0000259" key="6">
    <source>
        <dbReference type="PROSITE" id="PS51194"/>
    </source>
</evidence>
<dbReference type="InterPro" id="IPR050496">
    <property type="entry name" value="SNF2_RAD54_helicase_repair"/>
</dbReference>
<dbReference type="Pfam" id="PF00271">
    <property type="entry name" value="Helicase_C"/>
    <property type="match status" value="1"/>
</dbReference>
<feature type="compositionally biased region" description="Low complexity" evidence="3">
    <location>
        <begin position="428"/>
        <end position="463"/>
    </location>
</feature>
<proteinExistence type="predicted"/>
<dbReference type="SUPFAM" id="SSF52540">
    <property type="entry name" value="P-loop containing nucleoside triphosphate hydrolases"/>
    <property type="match status" value="1"/>
</dbReference>
<reference evidence="7" key="2">
    <citation type="submission" date="2024-10" db="UniProtKB">
        <authorList>
            <consortium name="EnsemblProtists"/>
        </authorList>
    </citation>
    <scope>IDENTIFICATION</scope>
</reference>
<dbReference type="AlphaFoldDB" id="A0A0D3JMX1"/>
<dbReference type="EnsemblProtists" id="EOD24856">
    <property type="protein sequence ID" value="EOD24856"/>
    <property type="gene ID" value="EMIHUDRAFT_238264"/>
</dbReference>
<dbReference type="eggNOG" id="KOG0390">
    <property type="taxonomic scope" value="Eukaryota"/>
</dbReference>
<evidence type="ECO:0000259" key="5">
    <source>
        <dbReference type="PROSITE" id="PS50157"/>
    </source>
</evidence>
<keyword evidence="2" id="KW-0862">Zinc</keyword>
<name>A0A0D3JMX1_EMIH1</name>
<keyword evidence="1" id="KW-0378">Hydrolase</keyword>
<evidence type="ECO:0008006" key="9">
    <source>
        <dbReference type="Google" id="ProtNLM"/>
    </source>
</evidence>
<evidence type="ECO:0000313" key="7">
    <source>
        <dbReference type="EnsemblProtists" id="EOD24856"/>
    </source>
</evidence>
<dbReference type="GO" id="GO:0016787">
    <property type="term" value="F:hydrolase activity"/>
    <property type="evidence" value="ECO:0007669"/>
    <property type="project" value="UniProtKB-KW"/>
</dbReference>
<keyword evidence="4" id="KW-0812">Transmembrane</keyword>
<dbReference type="SMART" id="SM00490">
    <property type="entry name" value="HELICc"/>
    <property type="match status" value="1"/>
</dbReference>
<dbReference type="PaxDb" id="2903-EOD24856"/>
<keyword evidence="4" id="KW-1133">Transmembrane helix</keyword>
<organism evidence="7 8">
    <name type="scientific">Emiliania huxleyi (strain CCMP1516)</name>
    <dbReference type="NCBI Taxonomy" id="280463"/>
    <lineage>
        <taxon>Eukaryota</taxon>
        <taxon>Haptista</taxon>
        <taxon>Haptophyta</taxon>
        <taxon>Prymnesiophyceae</taxon>
        <taxon>Isochrysidales</taxon>
        <taxon>Noelaerhabdaceae</taxon>
        <taxon>Emiliania</taxon>
    </lineage>
</organism>
<keyword evidence="2" id="KW-0863">Zinc-finger</keyword>
<dbReference type="GO" id="GO:0008270">
    <property type="term" value="F:zinc ion binding"/>
    <property type="evidence" value="ECO:0007669"/>
    <property type="project" value="UniProtKB-KW"/>
</dbReference>
<evidence type="ECO:0000256" key="3">
    <source>
        <dbReference type="SAM" id="MobiDB-lite"/>
    </source>
</evidence>
<dbReference type="CDD" id="cd18793">
    <property type="entry name" value="SF2_C_SNF"/>
    <property type="match status" value="1"/>
</dbReference>
<dbReference type="GeneID" id="17270401"/>
<dbReference type="PANTHER" id="PTHR45629:SF7">
    <property type="entry name" value="DNA EXCISION REPAIR PROTEIN ERCC-6-RELATED"/>
    <property type="match status" value="1"/>
</dbReference>
<feature type="compositionally biased region" description="Acidic residues" evidence="3">
    <location>
        <begin position="645"/>
        <end position="663"/>
    </location>
</feature>
<evidence type="ECO:0000256" key="1">
    <source>
        <dbReference type="ARBA" id="ARBA00022801"/>
    </source>
</evidence>
<dbReference type="InterPro" id="IPR049730">
    <property type="entry name" value="SNF2/RAD54-like_C"/>
</dbReference>
<evidence type="ECO:0000256" key="2">
    <source>
        <dbReference type="PROSITE-ProRule" id="PRU00042"/>
    </source>
</evidence>